<gene>
    <name evidence="2" type="ORF">QO018_003679</name>
</gene>
<reference evidence="2 3" key="1">
    <citation type="submission" date="2023-07" db="EMBL/GenBank/DDBJ databases">
        <title>Genomic Encyclopedia of Type Strains, Phase IV (KMG-IV): sequencing the most valuable type-strain genomes for metagenomic binning, comparative biology and taxonomic classification.</title>
        <authorList>
            <person name="Goeker M."/>
        </authorList>
    </citation>
    <scope>NUCLEOTIDE SEQUENCE [LARGE SCALE GENOMIC DNA]</scope>
    <source>
        <strain evidence="2 3">DSM 19922</strain>
    </source>
</reference>
<dbReference type="SUPFAM" id="SSF53850">
    <property type="entry name" value="Periplasmic binding protein-like II"/>
    <property type="match status" value="1"/>
</dbReference>
<dbReference type="EMBL" id="JAUSVU010000014">
    <property type="protein sequence ID" value="MDQ0534802.1"/>
    <property type="molecule type" value="Genomic_DNA"/>
</dbReference>
<dbReference type="InterPro" id="IPR027939">
    <property type="entry name" value="NMT1/THI5"/>
</dbReference>
<organism evidence="2 3">
    <name type="scientific">Azospirillum picis</name>
    <dbReference type="NCBI Taxonomy" id="488438"/>
    <lineage>
        <taxon>Bacteria</taxon>
        <taxon>Pseudomonadati</taxon>
        <taxon>Pseudomonadota</taxon>
        <taxon>Alphaproteobacteria</taxon>
        <taxon>Rhodospirillales</taxon>
        <taxon>Azospirillaceae</taxon>
        <taxon>Azospirillum</taxon>
    </lineage>
</organism>
<comment type="caution">
    <text evidence="2">The sequence shown here is derived from an EMBL/GenBank/DDBJ whole genome shotgun (WGS) entry which is preliminary data.</text>
</comment>
<name>A0ABU0MMW3_9PROT</name>
<dbReference type="InterPro" id="IPR015168">
    <property type="entry name" value="SsuA/THI5"/>
</dbReference>
<dbReference type="PROSITE" id="PS51318">
    <property type="entry name" value="TAT"/>
    <property type="match status" value="1"/>
</dbReference>
<evidence type="ECO:0000313" key="2">
    <source>
        <dbReference type="EMBL" id="MDQ0534802.1"/>
    </source>
</evidence>
<accession>A0ABU0MMW3</accession>
<evidence type="ECO:0000259" key="1">
    <source>
        <dbReference type="Pfam" id="PF09084"/>
    </source>
</evidence>
<dbReference type="Proteomes" id="UP001244552">
    <property type="component" value="Unassembled WGS sequence"/>
</dbReference>
<dbReference type="RefSeq" id="WP_209985001.1">
    <property type="nucleotide sequence ID" value="NZ_JAGINO010000015.1"/>
</dbReference>
<feature type="domain" description="SsuA/THI5-like" evidence="1">
    <location>
        <begin position="44"/>
        <end position="245"/>
    </location>
</feature>
<dbReference type="PANTHER" id="PTHR31528">
    <property type="entry name" value="4-AMINO-5-HYDROXYMETHYL-2-METHYLPYRIMIDINE PHOSPHATE SYNTHASE THI11-RELATED"/>
    <property type="match status" value="1"/>
</dbReference>
<dbReference type="InterPro" id="IPR006311">
    <property type="entry name" value="TAT_signal"/>
</dbReference>
<dbReference type="Gene3D" id="3.40.190.10">
    <property type="entry name" value="Periplasmic binding protein-like II"/>
    <property type="match status" value="2"/>
</dbReference>
<keyword evidence="3" id="KW-1185">Reference proteome</keyword>
<evidence type="ECO:0000313" key="3">
    <source>
        <dbReference type="Proteomes" id="UP001244552"/>
    </source>
</evidence>
<dbReference type="PANTHER" id="PTHR31528:SF15">
    <property type="entry name" value="RIBOFLAVIN-BINDING PROTEIN RIBY"/>
    <property type="match status" value="1"/>
</dbReference>
<proteinExistence type="predicted"/>
<sequence length="334" mass="36039">MTLNRREILKGASAGLLLASVGPLGARAADALTIVMPSQLLLAFADILFTQAAGHFERQGLEVRVEEGRGSAMALQQVMAGNALVGRIGAVDHIRASAKQAGDLVAIGTVQQSSPWFVVSSPDRPVRTPQDMPGRTIGIQSVGGTTEILLDMMLLANGVDRAAVQRVVVGNSPAGVDLIDQKRIDAYFVTPSIAVALRLSGRPVDVWNTDDVLPTPGFCYSVRREVLDRQGETLHRFIAAVRAAVSGLVDGTVSEADALDALSRFDIAEARDRDRAMAIYRENLRFLLAEGRENLLRNVPSRWRSAYDVMVSGNYVPGGLDPSAFYTNRFVDVR</sequence>
<dbReference type="Pfam" id="PF09084">
    <property type="entry name" value="NMT1"/>
    <property type="match status" value="1"/>
</dbReference>
<protein>
    <submittedName>
        <fullName evidence="2">ABC-type nitrate/sulfonate/bicarbonate transport system substrate-binding protein</fullName>
    </submittedName>
</protein>